<dbReference type="InterPro" id="IPR045864">
    <property type="entry name" value="aa-tRNA-synth_II/BPL/LPL"/>
</dbReference>
<dbReference type="GO" id="GO:0004824">
    <property type="term" value="F:lysine-tRNA ligase activity"/>
    <property type="evidence" value="ECO:0007669"/>
    <property type="project" value="InterPro"/>
</dbReference>
<evidence type="ECO:0000256" key="3">
    <source>
        <dbReference type="ARBA" id="ARBA00022840"/>
    </source>
</evidence>
<dbReference type="InterPro" id="IPR018149">
    <property type="entry name" value="Lys-tRNA-synth_II_C"/>
</dbReference>
<keyword evidence="2" id="KW-0547">Nucleotide-binding</keyword>
<evidence type="ECO:0000256" key="4">
    <source>
        <dbReference type="SAM" id="Phobius"/>
    </source>
</evidence>
<dbReference type="KEGG" id="psup:E5P55_00685"/>
<dbReference type="GO" id="GO:0005829">
    <property type="term" value="C:cytosol"/>
    <property type="evidence" value="ECO:0007669"/>
    <property type="project" value="TreeGrafter"/>
</dbReference>
<feature type="domain" description="Aminoacyl-transfer RNA synthetases class-II family profile" evidence="5">
    <location>
        <begin position="1"/>
        <end position="127"/>
    </location>
</feature>
<dbReference type="PANTHER" id="PTHR42918">
    <property type="entry name" value="LYSYL-TRNA SYNTHETASE"/>
    <property type="match status" value="1"/>
</dbReference>
<evidence type="ECO:0000256" key="1">
    <source>
        <dbReference type="ARBA" id="ARBA00022598"/>
    </source>
</evidence>
<keyword evidence="4" id="KW-0812">Transmembrane</keyword>
<dbReference type="GO" id="GO:0006430">
    <property type="term" value="P:lysyl-tRNA aminoacylation"/>
    <property type="evidence" value="ECO:0007669"/>
    <property type="project" value="InterPro"/>
</dbReference>
<reference evidence="6 7" key="1">
    <citation type="journal article" date="2020" name="Sci. Rep.">
        <title>Morphology, ultrastructure, genomics, and phylogeny of Euplotes vanleeuwenhoeki sp. nov. and its ultra-reduced endosymbiont Candidatus Pinguicoccus supinus sp. nov.</title>
        <authorList>
            <person name="Serra V."/>
            <person name="Gammuto L."/>
            <person name="Nitla V."/>
            <person name="Castelli M."/>
            <person name="Lanzoni O."/>
            <person name="Sassera D."/>
            <person name="Bandi C."/>
            <person name="Sandeep B.V."/>
            <person name="Verni F."/>
            <person name="Modeo L."/>
            <person name="Petroni G."/>
        </authorList>
    </citation>
    <scope>NUCLEOTIDE SEQUENCE [LARGE SCALE GENOMIC DNA]</scope>
    <source>
        <strain evidence="6 7">KKR18_Esm</strain>
    </source>
</reference>
<dbReference type="InterPro" id="IPR004364">
    <property type="entry name" value="Aa-tRNA-synt_II"/>
</dbReference>
<evidence type="ECO:0000256" key="2">
    <source>
        <dbReference type="ARBA" id="ARBA00022741"/>
    </source>
</evidence>
<dbReference type="Proteomes" id="UP000594451">
    <property type="component" value="Chromosome"/>
</dbReference>
<dbReference type="AlphaFoldDB" id="A0A7T0BRM1"/>
<keyword evidence="4" id="KW-0472">Membrane</keyword>
<dbReference type="Gene3D" id="3.30.930.10">
    <property type="entry name" value="Bira Bifunctional Protein, Domain 2"/>
    <property type="match status" value="1"/>
</dbReference>
<keyword evidence="7" id="KW-1185">Reference proteome</keyword>
<sequence>MLKRGFVEVQTPILQMNPGGAVAKPFKTKSQTSRNKFYLRISLELYLKKLIILGLNKVFELGKVFRNEGLSTAHNFEFTVLEAYISFTCYKSLLKLTYCLICFLTIKLIGACLVLRYQKYKISVFNV</sequence>
<organism evidence="6 7">
    <name type="scientific">Candidatus Pinguicoccus supinus</name>
    <dbReference type="NCBI Taxonomy" id="2529394"/>
    <lineage>
        <taxon>Bacteria</taxon>
        <taxon>Pseudomonadati</taxon>
        <taxon>Verrucomicrobiota</taxon>
        <taxon>Candidatus Pinguicoccus</taxon>
    </lineage>
</organism>
<evidence type="ECO:0000313" key="7">
    <source>
        <dbReference type="Proteomes" id="UP000594451"/>
    </source>
</evidence>
<name>A0A7T0BRM1_9BACT</name>
<dbReference type="GO" id="GO:0000049">
    <property type="term" value="F:tRNA binding"/>
    <property type="evidence" value="ECO:0007669"/>
    <property type="project" value="TreeGrafter"/>
</dbReference>
<dbReference type="Pfam" id="PF00152">
    <property type="entry name" value="tRNA-synt_2"/>
    <property type="match status" value="1"/>
</dbReference>
<dbReference type="PRINTS" id="PR00982">
    <property type="entry name" value="TRNASYNTHLYS"/>
</dbReference>
<accession>A0A7T0BRM1</accession>
<keyword evidence="3" id="KW-0067">ATP-binding</keyword>
<evidence type="ECO:0000313" key="6">
    <source>
        <dbReference type="EMBL" id="QPJ58486.1"/>
    </source>
</evidence>
<gene>
    <name evidence="6" type="ORF">E5P55_00685</name>
</gene>
<dbReference type="GO" id="GO:0005524">
    <property type="term" value="F:ATP binding"/>
    <property type="evidence" value="ECO:0007669"/>
    <property type="project" value="UniProtKB-KW"/>
</dbReference>
<keyword evidence="1" id="KW-0436">Ligase</keyword>
<dbReference type="SUPFAM" id="SSF55681">
    <property type="entry name" value="Class II aaRS and biotin synthetases"/>
    <property type="match status" value="1"/>
</dbReference>
<protein>
    <recommendedName>
        <fullName evidence="5">Aminoacyl-transfer RNA synthetases class-II family profile domain-containing protein</fullName>
    </recommendedName>
</protein>
<evidence type="ECO:0000259" key="5">
    <source>
        <dbReference type="PROSITE" id="PS50862"/>
    </source>
</evidence>
<keyword evidence="4" id="KW-1133">Transmembrane helix</keyword>
<feature type="transmembrane region" description="Helical" evidence="4">
    <location>
        <begin position="96"/>
        <end position="117"/>
    </location>
</feature>
<dbReference type="InterPro" id="IPR006195">
    <property type="entry name" value="aa-tRNA-synth_II"/>
</dbReference>
<dbReference type="EMBL" id="CP039370">
    <property type="protein sequence ID" value="QPJ58486.1"/>
    <property type="molecule type" value="Genomic_DNA"/>
</dbReference>
<dbReference type="PANTHER" id="PTHR42918:SF15">
    <property type="entry name" value="LYSINE--TRNA LIGASE, CHLOROPLASTIC_MITOCHONDRIAL"/>
    <property type="match status" value="1"/>
</dbReference>
<proteinExistence type="predicted"/>
<dbReference type="PROSITE" id="PS50862">
    <property type="entry name" value="AA_TRNA_LIGASE_II"/>
    <property type="match status" value="1"/>
</dbReference>